<keyword evidence="10" id="KW-0472">Membrane</keyword>
<evidence type="ECO:0000313" key="13">
    <source>
        <dbReference type="EMBL" id="XCM67665.1"/>
    </source>
</evidence>
<name>A0AAU8JNM5_9VIRU</name>
<dbReference type="GO" id="GO:0003723">
    <property type="term" value="F:RNA binding"/>
    <property type="evidence" value="ECO:0007669"/>
    <property type="project" value="InterPro"/>
</dbReference>
<dbReference type="GO" id="GO:0039694">
    <property type="term" value="P:viral RNA genome replication"/>
    <property type="evidence" value="ECO:0007669"/>
    <property type="project" value="InterPro"/>
</dbReference>
<keyword evidence="10" id="KW-1133">Transmembrane helix</keyword>
<dbReference type="InterPro" id="IPR001205">
    <property type="entry name" value="RNA-dir_pol_C"/>
</dbReference>
<evidence type="ECO:0000256" key="10">
    <source>
        <dbReference type="SAM" id="Phobius"/>
    </source>
</evidence>
<evidence type="ECO:0000256" key="8">
    <source>
        <dbReference type="ARBA" id="ARBA00022840"/>
    </source>
</evidence>
<dbReference type="InterPro" id="IPR043502">
    <property type="entry name" value="DNA/RNA_pol_sf"/>
</dbReference>
<keyword evidence="1" id="KW-0696">RNA-directed RNA polymerase</keyword>
<feature type="domain" description="SF3 helicase" evidence="12">
    <location>
        <begin position="930"/>
        <end position="1120"/>
    </location>
</feature>
<reference evidence="13" key="1">
    <citation type="journal article" date="2024" name="Viruses">
        <title>Diversity of Picorna-Like Viruses in the Teltow Canal, Berlin, Germany.</title>
        <authorList>
            <person name="Zell R."/>
            <person name="Groth M."/>
            <person name="Selinka L."/>
            <person name="Selinka H.-C."/>
        </authorList>
    </citation>
    <scope>NUCLEOTIDE SEQUENCE</scope>
    <source>
        <strain evidence="13">TC-ChiPV-4 MR233-17E/148</strain>
    </source>
</reference>
<evidence type="ECO:0000256" key="4">
    <source>
        <dbReference type="ARBA" id="ARBA00022695"/>
    </source>
</evidence>
<dbReference type="SUPFAM" id="SSF56672">
    <property type="entry name" value="DNA/RNA polymerases"/>
    <property type="match status" value="1"/>
</dbReference>
<dbReference type="InterPro" id="IPR009003">
    <property type="entry name" value="Peptidase_S1_PA"/>
</dbReference>
<dbReference type="InterPro" id="IPR007094">
    <property type="entry name" value="RNA-dir_pol_PSvirus"/>
</dbReference>
<proteinExistence type="predicted"/>
<dbReference type="CDD" id="cd00048">
    <property type="entry name" value="DSRM_SF"/>
    <property type="match status" value="1"/>
</dbReference>
<feature type="transmembrane region" description="Helical" evidence="10">
    <location>
        <begin position="785"/>
        <end position="802"/>
    </location>
</feature>
<feature type="domain" description="RdRp catalytic" evidence="11">
    <location>
        <begin position="1981"/>
        <end position="2120"/>
    </location>
</feature>
<keyword evidence="6" id="KW-0378">Hydrolase</keyword>
<dbReference type="InterPro" id="IPR000605">
    <property type="entry name" value="Helicase_SF3_ssDNA/RNA_vir"/>
</dbReference>
<dbReference type="EMBL" id="PP872550">
    <property type="protein sequence ID" value="XCM67665.1"/>
    <property type="molecule type" value="Genomic_RNA"/>
</dbReference>
<keyword evidence="5" id="KW-0547">Nucleotide-binding</keyword>
<dbReference type="GO" id="GO:0008234">
    <property type="term" value="F:cysteine-type peptidase activity"/>
    <property type="evidence" value="ECO:0007669"/>
    <property type="project" value="UniProtKB-KW"/>
</dbReference>
<keyword evidence="3" id="KW-0808">Transferase</keyword>
<sequence>MQTPTQNKIYALKMTNFNDYISQMNVYLQQNNIYSTAEIFTVTMYNESPVWRCEFQVQKFGSKVVSGVGLSPQKKDAKQQACKIVLKKLNHSDDPEVEELLIIGGVESNPGPVVKIPKMALNVQECDNNITCTTPYGLAIRVLKHQIEVDENHVILSVDHEIAKQIETAMNNKKKCSVLAVIRKEQIEPLYSNHIDFDPEKRIIYKVNHKIFDSLSLTFPLETTEGVFGKVGPFNLIPKNLLRVKIDKKWKTYDAINEQKYRYCLTSIAKQEMTKGQMVNYASLIAGLQMFYRPGGMSFAETISAYAYHFLDNITILKKMTRIVLTDEEAWDMLLQLEVVVVPIGEIFYGSNLELLKPIMDYPTESPKYDIITRIMTESKEVNYDQPSEDLIMAFLKGELKESPLEIRSIKFDFATEPNKIPVQLRSINTEFTEEERFLKDLVMARLVKENFEQAVAYALSKQVHHESVVKLLKIMSKRIYSVGITSNLQKMLYRNISRQFDLTELSGLHSVDFTYKNFGHEIMLARRMQLEYQVFAREFGISTSKNVFNSVETVKQLLVLRYSRVEVVNGDGVLEKVKQSYRDLKELISVAYDSKNTLKEINETWEKNKDSVASLLNKVGAGSQVVNMCDFSSFSSSLSSAKEVANALFDSALKAIFNIVGIPFENTFPASTALLYYLVWKNTNNSTLQYMLMLDILGTIGIVDMALAVLRTIGTLMGKIWDKVFNVSMTDAEIAELVDNLQQKTSDNYSRAQNNLADEDVTATASEDLSIWDKIMYAVNTNNIALIGLIAVGVATAFKLKSADYSYSIVGNNIVSTMKNISIVGGGLMMVPKVFQMGVSIFKWVVDELKGKVMKDHVTKYQLNLKAIDWLRSIGPFISDKCVRALPHSPDLCMQWLALEQEYVQLQERTSDLDREIRIEFAKQAKVFASRGERVHVALCNMFPAEEIFHVQFFSPPGYGKTDLAHGIIKELQDTHAIGQVKRAQTMTGPVARALISNAVLSNPVVMDKYNYNENLKFMDGYAGQLILYNDDCNVFSCTEPDKVIQQLYICSGNTVLANMADLSEKGRPIESKIMISNTNNPFPKIKDMFTPEALWRRRVLIQVELLPDIVKVEGKSTTDVINEYCQKNKLNRAQNEHLLFTFCVPDNNEITPSMVGGKQLVGLTYKQMRTILAKMYEVHMSSEWNRNIDKSPIMSKLQMYYKALVEKGHCNGDVRLSGPGLIKKGVEIVNKYYNTISKDRTQAALSKLDISPETKKEMMAKLDKDRSNDVEFLMDYNTPLKLDFLTPRMVSAKTTNHKLTFIQEKECFRYYLIPSKESNLYVLDDVKWGNIAKRKITVAGVEKEKYCYTSTTLLNESDCQLVLGALLEIITVTSIHRESYLERKISRSNAKPDEFSYMQDLRHYLTGVADLATRLSKWVYDKIINYVGKPLLNGVFVMFGLMGLFFSAAVVGELFSPSESSYNQNGRKIKVPGVSKPGSTVLPVSMDQSSIKNVTRSCFKAEINNTSFQLLAYSGNIFIAPRHAFNKVTFPTQIAVADPSTTAEIKEFHLLQNQVKEIPDTDYVLISLPKLRPVAPLRKKWITEDELGSDMINLRQVGASVISIRETNKKIATFEADRDFIIQGPETLYRPLDPRANGLHTARVLAADLKTMHGDSGSVVLHHSNHIPSTVLGIVHQSNIVMGVTYIAVLPREDIDKVMKQFSFEDKIEVCLHEVSELSSHSLKPVFKHNQIIKASPYRDQSVDKAWGFKRTPLFVKFPTDVQPAGQVADDARFPPNSRHFLEVSLNKSAGIKTVKMTPEEEKFAMSYLYSIYMTFVPEVATSRVLTTAQAITGIRMEGSTSIDVTTCAGLPYKEERGVTGKTPMIQFSTQDKTWRIQDRVFNDVEFYESMYVQGKIPQNFKLEFRKHELVGSNKILEPKTRTVGMGNFIQQIVYMKLFKDFQTFVKNAWMKDRTTPFAMGLNAEVHWDAVAQHLIYTDYVIDFDVKAWEEKMSQYLMNMAAKVKLRILKQSMKDQNLPWSDDYAKIAYALVVDYIHTDVVFEDLVYSKTSGLLSGHPGTFMENSEVHEMIFGVACYQILKKLAPQYATVQFIIEHCRSVKAADDIVIAISPLARQYVTVERLVAAYNKLGYEITAPDKTLVVSAKTIEEVQFLKNGFMLQDGIHSIYPNESQVNQLLGWVRTNTSNTIQDQMIINYGTAMRFAYHRGEDYYEALRDEVNSACAAQNIKFHWAMDYAEMATMIKHNHNEDKNKFWSTKSVDRTDELFEEEAVYYK</sequence>
<evidence type="ECO:0000256" key="9">
    <source>
        <dbReference type="ARBA" id="ARBA00022953"/>
    </source>
</evidence>
<dbReference type="GO" id="GO:0006351">
    <property type="term" value="P:DNA-templated transcription"/>
    <property type="evidence" value="ECO:0007669"/>
    <property type="project" value="InterPro"/>
</dbReference>
<keyword evidence="2" id="KW-0645">Protease</keyword>
<keyword evidence="8" id="KW-0067">ATP-binding</keyword>
<dbReference type="GO" id="GO:0003724">
    <property type="term" value="F:RNA helicase activity"/>
    <property type="evidence" value="ECO:0007669"/>
    <property type="project" value="InterPro"/>
</dbReference>
<keyword evidence="4" id="KW-0548">Nucleotidyltransferase</keyword>
<keyword evidence="10" id="KW-0812">Transmembrane</keyword>
<evidence type="ECO:0000256" key="6">
    <source>
        <dbReference type="ARBA" id="ARBA00022801"/>
    </source>
</evidence>
<dbReference type="Gene3D" id="3.30.70.270">
    <property type="match status" value="1"/>
</dbReference>
<dbReference type="InterPro" id="IPR043128">
    <property type="entry name" value="Rev_trsase/Diguanyl_cyclase"/>
</dbReference>
<feature type="transmembrane region" description="Helical" evidence="10">
    <location>
        <begin position="691"/>
        <end position="711"/>
    </location>
</feature>
<dbReference type="Pfam" id="PF00680">
    <property type="entry name" value="RdRP_1"/>
    <property type="match status" value="1"/>
</dbReference>
<reference evidence="13" key="2">
    <citation type="submission" date="2024-05" db="EMBL/GenBank/DDBJ databases">
        <authorList>
            <person name="Zell R."/>
            <person name="Groth M."/>
            <person name="Selinka L."/>
            <person name="Selinka H.-C."/>
        </authorList>
    </citation>
    <scope>NUCLEOTIDE SEQUENCE</scope>
    <source>
        <strain evidence="13">TC-ChiPV-4 MR233-17E/148</strain>
    </source>
</reference>
<keyword evidence="9" id="KW-0693">Viral RNA replication</keyword>
<dbReference type="SUPFAM" id="SSF54768">
    <property type="entry name" value="dsRNA-binding domain-like"/>
    <property type="match status" value="1"/>
</dbReference>
<dbReference type="PROSITE" id="PS50507">
    <property type="entry name" value="RDRP_SSRNA_POS"/>
    <property type="match status" value="1"/>
</dbReference>
<evidence type="ECO:0000259" key="12">
    <source>
        <dbReference type="PROSITE" id="PS51218"/>
    </source>
</evidence>
<dbReference type="GO" id="GO:0006508">
    <property type="term" value="P:proteolysis"/>
    <property type="evidence" value="ECO:0007669"/>
    <property type="project" value="UniProtKB-KW"/>
</dbReference>
<dbReference type="Pfam" id="PF00910">
    <property type="entry name" value="RNA_helicase"/>
    <property type="match status" value="1"/>
</dbReference>
<dbReference type="SUPFAM" id="SSF50494">
    <property type="entry name" value="Trypsin-like serine proteases"/>
    <property type="match status" value="1"/>
</dbReference>
<evidence type="ECO:0000256" key="3">
    <source>
        <dbReference type="ARBA" id="ARBA00022679"/>
    </source>
</evidence>
<accession>A0AAU8JNM5</accession>
<dbReference type="GO" id="GO:0005524">
    <property type="term" value="F:ATP binding"/>
    <property type="evidence" value="ECO:0007669"/>
    <property type="project" value="UniProtKB-KW"/>
</dbReference>
<dbReference type="PROSITE" id="PS51218">
    <property type="entry name" value="SF3_HELICASE_2"/>
    <property type="match status" value="1"/>
</dbReference>
<dbReference type="GO" id="GO:0003968">
    <property type="term" value="F:RNA-directed RNA polymerase activity"/>
    <property type="evidence" value="ECO:0007669"/>
    <property type="project" value="UniProtKB-KW"/>
</dbReference>
<protein>
    <submittedName>
        <fullName evidence="13">Nonstructural polyprotein</fullName>
    </submittedName>
</protein>
<evidence type="ECO:0000256" key="1">
    <source>
        <dbReference type="ARBA" id="ARBA00022484"/>
    </source>
</evidence>
<evidence type="ECO:0000256" key="2">
    <source>
        <dbReference type="ARBA" id="ARBA00022670"/>
    </source>
</evidence>
<evidence type="ECO:0000259" key="11">
    <source>
        <dbReference type="PROSITE" id="PS50507"/>
    </source>
</evidence>
<organism evidence="13">
    <name type="scientific">Chipolycivirus sp</name>
    <dbReference type="NCBI Taxonomy" id="2809300"/>
    <lineage>
        <taxon>Viruses</taxon>
        <taxon>Riboviria</taxon>
        <taxon>Orthornavirae</taxon>
        <taxon>Pisuviricota</taxon>
        <taxon>Pisoniviricetes</taxon>
        <taxon>Picornavirales</taxon>
        <taxon>Polycipiviridae</taxon>
        <taxon>Chipolycivirus</taxon>
    </lineage>
</organism>
<keyword evidence="7" id="KW-0788">Thiol protease</keyword>
<dbReference type="InterPro" id="IPR014759">
    <property type="entry name" value="Helicase_SF3_ssRNA_vir"/>
</dbReference>
<dbReference type="Gene3D" id="3.30.160.20">
    <property type="match status" value="1"/>
</dbReference>
<evidence type="ECO:0000256" key="7">
    <source>
        <dbReference type="ARBA" id="ARBA00022807"/>
    </source>
</evidence>
<evidence type="ECO:0000256" key="5">
    <source>
        <dbReference type="ARBA" id="ARBA00022741"/>
    </source>
</evidence>